<organism evidence="1 2">
    <name type="scientific">Hyaloperonospora arabidopsidis (strain Emoy2)</name>
    <name type="common">Downy mildew agent</name>
    <name type="synonym">Peronospora arabidopsidis</name>
    <dbReference type="NCBI Taxonomy" id="559515"/>
    <lineage>
        <taxon>Eukaryota</taxon>
        <taxon>Sar</taxon>
        <taxon>Stramenopiles</taxon>
        <taxon>Oomycota</taxon>
        <taxon>Peronosporomycetes</taxon>
        <taxon>Peronosporales</taxon>
        <taxon>Peronosporaceae</taxon>
        <taxon>Hyaloperonospora</taxon>
    </lineage>
</organism>
<dbReference type="Proteomes" id="UP000011713">
    <property type="component" value="Unassembled WGS sequence"/>
</dbReference>
<reference evidence="2" key="1">
    <citation type="journal article" date="2010" name="Science">
        <title>Signatures of adaptation to obligate biotrophy in the Hyaloperonospora arabidopsidis genome.</title>
        <authorList>
            <person name="Baxter L."/>
            <person name="Tripathy S."/>
            <person name="Ishaque N."/>
            <person name="Boot N."/>
            <person name="Cabral A."/>
            <person name="Kemen E."/>
            <person name="Thines M."/>
            <person name="Ah-Fong A."/>
            <person name="Anderson R."/>
            <person name="Badejoko W."/>
            <person name="Bittner-Eddy P."/>
            <person name="Boore J.L."/>
            <person name="Chibucos M.C."/>
            <person name="Coates M."/>
            <person name="Dehal P."/>
            <person name="Delehaunty K."/>
            <person name="Dong S."/>
            <person name="Downton P."/>
            <person name="Dumas B."/>
            <person name="Fabro G."/>
            <person name="Fronick C."/>
            <person name="Fuerstenberg S.I."/>
            <person name="Fulton L."/>
            <person name="Gaulin E."/>
            <person name="Govers F."/>
            <person name="Hughes L."/>
            <person name="Humphray S."/>
            <person name="Jiang R.H."/>
            <person name="Judelson H."/>
            <person name="Kamoun S."/>
            <person name="Kyung K."/>
            <person name="Meijer H."/>
            <person name="Minx P."/>
            <person name="Morris P."/>
            <person name="Nelson J."/>
            <person name="Phuntumart V."/>
            <person name="Qutob D."/>
            <person name="Rehmany A."/>
            <person name="Rougon-Cardoso A."/>
            <person name="Ryden P."/>
            <person name="Torto-Alalibo T."/>
            <person name="Studholme D."/>
            <person name="Wang Y."/>
            <person name="Win J."/>
            <person name="Wood J."/>
            <person name="Clifton S.W."/>
            <person name="Rogers J."/>
            <person name="Van den Ackerveken G."/>
            <person name="Jones J.D."/>
            <person name="McDowell J.M."/>
            <person name="Beynon J."/>
            <person name="Tyler B.M."/>
        </authorList>
    </citation>
    <scope>NUCLEOTIDE SEQUENCE [LARGE SCALE GENOMIC DNA]</scope>
    <source>
        <strain evidence="2">Emoy2</strain>
    </source>
</reference>
<protein>
    <submittedName>
        <fullName evidence="1">Uncharacterized protein</fullName>
    </submittedName>
</protein>
<keyword evidence="2" id="KW-1185">Reference proteome</keyword>
<name>M4C3W3_HYAAE</name>
<dbReference type="HOGENOM" id="CLU_2892968_0_0_1"/>
<sequence>GFLRRKLLLKSASKSIAMASSSARRPISATLRRKRRASAFVDWASRSLCKARSARMCSGCWAS</sequence>
<dbReference type="EMBL" id="JH598183">
    <property type="status" value="NOT_ANNOTATED_CDS"/>
    <property type="molecule type" value="Genomic_DNA"/>
</dbReference>
<dbReference type="VEuPathDB" id="FungiDB:HpaG813781"/>
<proteinExistence type="predicted"/>
<accession>M4C3W3</accession>
<dbReference type="AlphaFoldDB" id="M4C3W3"/>
<evidence type="ECO:0000313" key="2">
    <source>
        <dbReference type="Proteomes" id="UP000011713"/>
    </source>
</evidence>
<dbReference type="EnsemblProtists" id="HpaT813781">
    <property type="protein sequence ID" value="HpaP813781"/>
    <property type="gene ID" value="HpaG813781"/>
</dbReference>
<evidence type="ECO:0000313" key="1">
    <source>
        <dbReference type="EnsemblProtists" id="HpaP813781"/>
    </source>
</evidence>
<dbReference type="InParanoid" id="M4C3W3"/>
<reference evidence="1" key="2">
    <citation type="submission" date="2015-06" db="UniProtKB">
        <authorList>
            <consortium name="EnsemblProtists"/>
        </authorList>
    </citation>
    <scope>IDENTIFICATION</scope>
    <source>
        <strain evidence="1">Emoy2</strain>
    </source>
</reference>